<name>A0A8J3B1H7_9BURK</name>
<keyword evidence="2" id="KW-0456">Lyase</keyword>
<dbReference type="InterPro" id="IPR014748">
    <property type="entry name" value="Enoyl-CoA_hydra_C"/>
</dbReference>
<dbReference type="Pfam" id="PF00378">
    <property type="entry name" value="ECH_1"/>
    <property type="match status" value="1"/>
</dbReference>
<dbReference type="InterPro" id="IPR001753">
    <property type="entry name" value="Enoyl-CoA_hydra/iso"/>
</dbReference>
<dbReference type="EMBL" id="BMDP01000001">
    <property type="protein sequence ID" value="GGI53100.1"/>
    <property type="molecule type" value="Genomic_DNA"/>
</dbReference>
<protein>
    <submittedName>
        <fullName evidence="4">Enoyl-CoA hydratase</fullName>
    </submittedName>
</protein>
<dbReference type="InterPro" id="IPR029045">
    <property type="entry name" value="ClpP/crotonase-like_dom_sf"/>
</dbReference>
<organism evidence="4 5">
    <name type="scientific">Oxalicibacterium solurbis</name>
    <dbReference type="NCBI Taxonomy" id="69280"/>
    <lineage>
        <taxon>Bacteria</taxon>
        <taxon>Pseudomonadati</taxon>
        <taxon>Pseudomonadota</taxon>
        <taxon>Betaproteobacteria</taxon>
        <taxon>Burkholderiales</taxon>
        <taxon>Oxalobacteraceae</taxon>
        <taxon>Oxalicibacterium</taxon>
    </lineage>
</organism>
<dbReference type="Proteomes" id="UP000627205">
    <property type="component" value="Unassembled WGS sequence"/>
</dbReference>
<dbReference type="GO" id="GO:0016829">
    <property type="term" value="F:lyase activity"/>
    <property type="evidence" value="ECO:0007669"/>
    <property type="project" value="UniProtKB-KW"/>
</dbReference>
<comment type="caution">
    <text evidence="4">The sequence shown here is derived from an EMBL/GenBank/DDBJ whole genome shotgun (WGS) entry which is preliminary data.</text>
</comment>
<evidence type="ECO:0000256" key="2">
    <source>
        <dbReference type="ARBA" id="ARBA00023239"/>
    </source>
</evidence>
<dbReference type="InterPro" id="IPR018376">
    <property type="entry name" value="Enoyl-CoA_hyd/isom_CS"/>
</dbReference>
<dbReference type="SUPFAM" id="SSF52096">
    <property type="entry name" value="ClpP/crotonase"/>
    <property type="match status" value="1"/>
</dbReference>
<comment type="similarity">
    <text evidence="1 3">Belongs to the enoyl-CoA hydratase/isomerase family.</text>
</comment>
<dbReference type="AlphaFoldDB" id="A0A8J3B1H7"/>
<reference evidence="4" key="2">
    <citation type="submission" date="2020-09" db="EMBL/GenBank/DDBJ databases">
        <authorList>
            <person name="Sun Q."/>
            <person name="Sedlacek I."/>
        </authorList>
    </citation>
    <scope>NUCLEOTIDE SEQUENCE</scope>
    <source>
        <strain evidence="4">CCM 7664</strain>
    </source>
</reference>
<dbReference type="PANTHER" id="PTHR11941:SF54">
    <property type="entry name" value="ENOYL-COA HYDRATASE, MITOCHONDRIAL"/>
    <property type="match status" value="1"/>
</dbReference>
<dbReference type="CDD" id="cd06558">
    <property type="entry name" value="crotonase-like"/>
    <property type="match status" value="1"/>
</dbReference>
<evidence type="ECO:0000313" key="4">
    <source>
        <dbReference type="EMBL" id="GGI53100.1"/>
    </source>
</evidence>
<evidence type="ECO:0000256" key="3">
    <source>
        <dbReference type="RuleBase" id="RU003707"/>
    </source>
</evidence>
<evidence type="ECO:0000256" key="1">
    <source>
        <dbReference type="ARBA" id="ARBA00005254"/>
    </source>
</evidence>
<dbReference type="Gene3D" id="3.90.226.10">
    <property type="entry name" value="2-enoyl-CoA Hydratase, Chain A, domain 1"/>
    <property type="match status" value="1"/>
</dbReference>
<dbReference type="NCBIfam" id="NF046063">
    <property type="entry name" value="oxepin_alt"/>
    <property type="match status" value="1"/>
</dbReference>
<dbReference type="Gene3D" id="1.10.12.10">
    <property type="entry name" value="Lyase 2-enoyl-coa Hydratase, Chain A, domain 2"/>
    <property type="match status" value="1"/>
</dbReference>
<reference evidence="4" key="1">
    <citation type="journal article" date="2014" name="Int. J. Syst. Evol. Microbiol.">
        <title>Complete genome sequence of Corynebacterium casei LMG S-19264T (=DSM 44701T), isolated from a smear-ripened cheese.</title>
        <authorList>
            <consortium name="US DOE Joint Genome Institute (JGI-PGF)"/>
            <person name="Walter F."/>
            <person name="Albersmeier A."/>
            <person name="Kalinowski J."/>
            <person name="Ruckert C."/>
        </authorList>
    </citation>
    <scope>NUCLEOTIDE SEQUENCE</scope>
    <source>
        <strain evidence="4">CCM 7664</strain>
    </source>
</reference>
<dbReference type="NCBIfam" id="NF005700">
    <property type="entry name" value="PRK07511.1"/>
    <property type="match status" value="1"/>
</dbReference>
<dbReference type="GO" id="GO:0006635">
    <property type="term" value="P:fatty acid beta-oxidation"/>
    <property type="evidence" value="ECO:0007669"/>
    <property type="project" value="TreeGrafter"/>
</dbReference>
<evidence type="ECO:0000313" key="5">
    <source>
        <dbReference type="Proteomes" id="UP000627205"/>
    </source>
</evidence>
<dbReference type="PANTHER" id="PTHR11941">
    <property type="entry name" value="ENOYL-COA HYDRATASE-RELATED"/>
    <property type="match status" value="1"/>
</dbReference>
<gene>
    <name evidence="4" type="ORF">GCM10011430_02740</name>
</gene>
<sequence length="282" mass="30550">MAVADDSLCFLYILWQFHPCQSAMSAEIQASRNNATLILTISHPGTRNAIHPDMFAAAVEVLSTAERDDSIRAVVLNGADRFFCAGGDLHKLLDLRAAGSGEQMDAVDGLRGWIEAIRDCPKPVIAAVEGGAAGAGFSLALACDLIVAGNTAKFAMSYVKVGLTPDGGASWFLMQSLPRQLATEMLIEGEPVQAARLQSLGVVNRLVPDGSVLDAALDWADKLAELSPHAVERIKLLTREARDNTLSRHFEAEKQHFVDCLNHRDAQEGIQSFLDKRTSRRK</sequence>
<proteinExistence type="inferred from homology"/>
<dbReference type="PROSITE" id="PS00166">
    <property type="entry name" value="ENOYL_COA_HYDRATASE"/>
    <property type="match status" value="1"/>
</dbReference>
<accession>A0A8J3B1H7</accession>
<keyword evidence="5" id="KW-1185">Reference proteome</keyword>